<dbReference type="CDD" id="cd18787">
    <property type="entry name" value="SF2_C_DEAD"/>
    <property type="match status" value="1"/>
</dbReference>
<dbReference type="GO" id="GO:0003724">
    <property type="term" value="F:RNA helicase activity"/>
    <property type="evidence" value="ECO:0007669"/>
    <property type="project" value="UniProtKB-EC"/>
</dbReference>
<dbReference type="Proteomes" id="UP001344447">
    <property type="component" value="Unassembled WGS sequence"/>
</dbReference>
<evidence type="ECO:0000259" key="10">
    <source>
        <dbReference type="PROSITE" id="PS51194"/>
    </source>
</evidence>
<evidence type="ECO:0000256" key="1">
    <source>
        <dbReference type="ARBA" id="ARBA00004123"/>
    </source>
</evidence>
<dbReference type="EC" id="3.6.4.13" evidence="2"/>
<evidence type="ECO:0000256" key="4">
    <source>
        <dbReference type="ARBA" id="ARBA00022801"/>
    </source>
</evidence>
<reference evidence="11 12" key="1">
    <citation type="submission" date="2023-11" db="EMBL/GenBank/DDBJ databases">
        <title>Dfirmibasis_genome.</title>
        <authorList>
            <person name="Edelbroek B."/>
            <person name="Kjellin J."/>
            <person name="Jerlstrom-Hultqvist J."/>
            <person name="Soderbom F."/>
        </authorList>
    </citation>
    <scope>NUCLEOTIDE SEQUENCE [LARGE SCALE GENOMIC DNA]</scope>
    <source>
        <strain evidence="11 12">TNS-C-14</strain>
    </source>
</reference>
<accession>A0AAN7YU30</accession>
<dbReference type="InterPro" id="IPR027417">
    <property type="entry name" value="P-loop_NTPase"/>
</dbReference>
<dbReference type="FunFam" id="3.40.50.300:FF:000168">
    <property type="entry name" value="DEAD-box ATP-dependent RNA helicase 56-like"/>
    <property type="match status" value="1"/>
</dbReference>
<evidence type="ECO:0000313" key="12">
    <source>
        <dbReference type="Proteomes" id="UP001344447"/>
    </source>
</evidence>
<dbReference type="GO" id="GO:0016787">
    <property type="term" value="F:hydrolase activity"/>
    <property type="evidence" value="ECO:0007669"/>
    <property type="project" value="UniProtKB-KW"/>
</dbReference>
<keyword evidence="6" id="KW-0067">ATP-binding</keyword>
<dbReference type="GO" id="GO:0005524">
    <property type="term" value="F:ATP binding"/>
    <property type="evidence" value="ECO:0007669"/>
    <property type="project" value="UniProtKB-KW"/>
</dbReference>
<feature type="domain" description="Helicase ATP-binding" evidence="9">
    <location>
        <begin position="125"/>
        <end position="298"/>
    </location>
</feature>
<comment type="similarity">
    <text evidence="8">Belongs to the DEAD box helicase family. DECD subfamily.</text>
</comment>
<keyword evidence="7" id="KW-0539">Nucleus</keyword>
<evidence type="ECO:0000256" key="7">
    <source>
        <dbReference type="ARBA" id="ARBA00023242"/>
    </source>
</evidence>
<dbReference type="CDD" id="cd17950">
    <property type="entry name" value="DEADc_DDX39"/>
    <property type="match status" value="1"/>
</dbReference>
<comment type="subcellular location">
    <subcellularLocation>
        <location evidence="1">Nucleus</location>
    </subcellularLocation>
</comment>
<protein>
    <recommendedName>
        <fullName evidence="2">RNA helicase</fullName>
        <ecNumber evidence="2">3.6.4.13</ecNumber>
    </recommendedName>
</protein>
<feature type="domain" description="Helicase C-terminal" evidence="10">
    <location>
        <begin position="310"/>
        <end position="470"/>
    </location>
</feature>
<sequence length="474" mass="54003">MAETNPEVDISELAEYEEESDEEVQNEVADTKNKTANLFSSLCFPIDWYIVFVHSKIDWWQQHYITLEFQLILPCFGSRQWQCRADTHVAMHSSGFREFLLKPELERVIGDCGFEHPSEVQNECIPQAILGTDVICQAKSGMGKTAVFVLSTLQQIDNTPSGITTLVLCNTRELAYQICDEFDRFTKYLPNVKTAVIYGGIPVQTHKDLIKEKKPNIIIGTPGRILQLASEGALSLKEIKQFILDECDTMLESLDMRKDVQKIFKLIPANKQVMMFSATLSDTIRPICKKFMNNPLEIYINDGSKLTLHGLQQYYVPITEEQKNKKLIELLDSLDFNQSVIFVKSVRRADALNRILQDIGFPSICIHRDLDQKDRIEQYRKFKNFESRIMVATNIFGRGIDIERVNVVINYDMAESADTYLHRVGRAGRFGTKGLAISFVPSKEDPVLEQVQSKFVVSIKELVATPDPSTYMSG</sequence>
<dbReference type="SMART" id="SM00490">
    <property type="entry name" value="HELICc"/>
    <property type="match status" value="1"/>
</dbReference>
<dbReference type="SMART" id="SM00487">
    <property type="entry name" value="DEXDc"/>
    <property type="match status" value="1"/>
</dbReference>
<evidence type="ECO:0000259" key="9">
    <source>
        <dbReference type="PROSITE" id="PS51192"/>
    </source>
</evidence>
<dbReference type="Pfam" id="PF00270">
    <property type="entry name" value="DEAD"/>
    <property type="match status" value="1"/>
</dbReference>
<dbReference type="FunFam" id="3.40.50.300:FF:000111">
    <property type="entry name" value="DEAD-box ATP-dependent RNA helicase"/>
    <property type="match status" value="1"/>
</dbReference>
<comment type="caution">
    <text evidence="11">The sequence shown here is derived from an EMBL/GenBank/DDBJ whole genome shotgun (WGS) entry which is preliminary data.</text>
</comment>
<dbReference type="GO" id="GO:0005634">
    <property type="term" value="C:nucleus"/>
    <property type="evidence" value="ECO:0007669"/>
    <property type="project" value="UniProtKB-SubCell"/>
</dbReference>
<keyword evidence="12" id="KW-1185">Reference proteome</keyword>
<dbReference type="AlphaFoldDB" id="A0AAN7YU30"/>
<keyword evidence="5" id="KW-0347">Helicase</keyword>
<name>A0AAN7YU30_9MYCE</name>
<dbReference type="SUPFAM" id="SSF52540">
    <property type="entry name" value="P-loop containing nucleoside triphosphate hydrolases"/>
    <property type="match status" value="1"/>
</dbReference>
<evidence type="ECO:0000256" key="2">
    <source>
        <dbReference type="ARBA" id="ARBA00012552"/>
    </source>
</evidence>
<dbReference type="GO" id="GO:0003676">
    <property type="term" value="F:nucleic acid binding"/>
    <property type="evidence" value="ECO:0007669"/>
    <property type="project" value="InterPro"/>
</dbReference>
<evidence type="ECO:0000256" key="8">
    <source>
        <dbReference type="ARBA" id="ARBA00038213"/>
    </source>
</evidence>
<dbReference type="Gene3D" id="3.40.50.300">
    <property type="entry name" value="P-loop containing nucleotide triphosphate hydrolases"/>
    <property type="match status" value="2"/>
</dbReference>
<proteinExistence type="inferred from homology"/>
<gene>
    <name evidence="11" type="ORF">RB653_006825</name>
</gene>
<dbReference type="InterPro" id="IPR014001">
    <property type="entry name" value="Helicase_ATP-bd"/>
</dbReference>
<evidence type="ECO:0000256" key="3">
    <source>
        <dbReference type="ARBA" id="ARBA00022741"/>
    </source>
</evidence>
<dbReference type="PROSITE" id="PS51194">
    <property type="entry name" value="HELICASE_CTER"/>
    <property type="match status" value="1"/>
</dbReference>
<keyword evidence="3" id="KW-0547">Nucleotide-binding</keyword>
<dbReference type="EMBL" id="JAVFKY010000005">
    <property type="protein sequence ID" value="KAK5575692.1"/>
    <property type="molecule type" value="Genomic_DNA"/>
</dbReference>
<dbReference type="InterPro" id="IPR011545">
    <property type="entry name" value="DEAD/DEAH_box_helicase_dom"/>
</dbReference>
<dbReference type="InterPro" id="IPR001650">
    <property type="entry name" value="Helicase_C-like"/>
</dbReference>
<keyword evidence="4" id="KW-0378">Hydrolase</keyword>
<evidence type="ECO:0000256" key="5">
    <source>
        <dbReference type="ARBA" id="ARBA00022806"/>
    </source>
</evidence>
<evidence type="ECO:0000256" key="6">
    <source>
        <dbReference type="ARBA" id="ARBA00022840"/>
    </source>
</evidence>
<organism evidence="11 12">
    <name type="scientific">Dictyostelium firmibasis</name>
    <dbReference type="NCBI Taxonomy" id="79012"/>
    <lineage>
        <taxon>Eukaryota</taxon>
        <taxon>Amoebozoa</taxon>
        <taxon>Evosea</taxon>
        <taxon>Eumycetozoa</taxon>
        <taxon>Dictyostelia</taxon>
        <taxon>Dictyosteliales</taxon>
        <taxon>Dictyosteliaceae</taxon>
        <taxon>Dictyostelium</taxon>
    </lineage>
</organism>
<evidence type="ECO:0000313" key="11">
    <source>
        <dbReference type="EMBL" id="KAK5575692.1"/>
    </source>
</evidence>
<dbReference type="Pfam" id="PF00271">
    <property type="entry name" value="Helicase_C"/>
    <property type="match status" value="1"/>
</dbReference>
<dbReference type="PANTHER" id="PTHR47958">
    <property type="entry name" value="ATP-DEPENDENT RNA HELICASE DBP3"/>
    <property type="match status" value="1"/>
</dbReference>
<dbReference type="PROSITE" id="PS51192">
    <property type="entry name" value="HELICASE_ATP_BIND_1"/>
    <property type="match status" value="1"/>
</dbReference>